<keyword evidence="2" id="KW-1185">Reference proteome</keyword>
<dbReference type="Pfam" id="PF26042">
    <property type="entry name" value="DUF8012"/>
    <property type="match status" value="1"/>
</dbReference>
<reference evidence="1 2" key="1">
    <citation type="journal article" date="2019" name="Int. J. Syst. Evol. Microbiol.">
        <title>The Global Catalogue of Microorganisms (GCM) 10K type strain sequencing project: providing services to taxonomists for standard genome sequencing and annotation.</title>
        <authorList>
            <consortium name="The Broad Institute Genomics Platform"/>
            <consortium name="The Broad Institute Genome Sequencing Center for Infectious Disease"/>
            <person name="Wu L."/>
            <person name="Ma J."/>
        </authorList>
    </citation>
    <scope>NUCLEOTIDE SEQUENCE [LARGE SCALE GENOMIC DNA]</scope>
    <source>
        <strain evidence="1 2">LMG 29247</strain>
    </source>
</reference>
<comment type="caution">
    <text evidence="1">The sequence shown here is derived from an EMBL/GenBank/DDBJ whole genome shotgun (WGS) entry which is preliminary data.</text>
</comment>
<dbReference type="EMBL" id="JBHSWV010000091">
    <property type="protein sequence ID" value="MFC6764602.1"/>
    <property type="molecule type" value="Genomic_DNA"/>
</dbReference>
<sequence>MDEEHIPGYLLWDAWSNLRSIDQDQLSDDDREKVNEAIELLDEVEV</sequence>
<evidence type="ECO:0000313" key="2">
    <source>
        <dbReference type="Proteomes" id="UP001596383"/>
    </source>
</evidence>
<dbReference type="Proteomes" id="UP001596383">
    <property type="component" value="Unassembled WGS sequence"/>
</dbReference>
<organism evidence="1 2">
    <name type="scientific">Natrinema soli</name>
    <dbReference type="NCBI Taxonomy" id="1930624"/>
    <lineage>
        <taxon>Archaea</taxon>
        <taxon>Methanobacteriati</taxon>
        <taxon>Methanobacteriota</taxon>
        <taxon>Stenosarchaea group</taxon>
        <taxon>Halobacteria</taxon>
        <taxon>Halobacteriales</taxon>
        <taxon>Natrialbaceae</taxon>
        <taxon>Natrinema</taxon>
    </lineage>
</organism>
<evidence type="ECO:0000313" key="1">
    <source>
        <dbReference type="EMBL" id="MFC6764602.1"/>
    </source>
</evidence>
<dbReference type="InterPro" id="IPR058325">
    <property type="entry name" value="DUF8012"/>
</dbReference>
<dbReference type="AlphaFoldDB" id="A0ABD5SHW2"/>
<accession>A0ABD5SHW2</accession>
<dbReference type="RefSeq" id="WP_273737661.1">
    <property type="nucleotide sequence ID" value="NZ_JAQIVI010000091.1"/>
</dbReference>
<protein>
    <submittedName>
        <fullName evidence="1">Uncharacterized protein</fullName>
    </submittedName>
</protein>
<proteinExistence type="predicted"/>
<name>A0ABD5SHW2_9EURY</name>
<gene>
    <name evidence="1" type="ORF">ACFQE6_06015</name>
</gene>